<dbReference type="GO" id="GO:0005524">
    <property type="term" value="F:ATP binding"/>
    <property type="evidence" value="ECO:0007669"/>
    <property type="project" value="UniProtKB-KW"/>
</dbReference>
<dbReference type="InterPro" id="IPR014001">
    <property type="entry name" value="Helicase_ATP-bd"/>
</dbReference>
<feature type="compositionally biased region" description="Basic residues" evidence="7">
    <location>
        <begin position="450"/>
        <end position="459"/>
    </location>
</feature>
<keyword evidence="3 6" id="KW-0347">Helicase</keyword>
<feature type="compositionally biased region" description="Basic residues" evidence="7">
    <location>
        <begin position="502"/>
        <end position="513"/>
    </location>
</feature>
<keyword evidence="2 6" id="KW-0378">Hydrolase</keyword>
<name>A0A1H2LYR6_9ACTN</name>
<dbReference type="InterPro" id="IPR050079">
    <property type="entry name" value="DEAD_box_RNA_helicase"/>
</dbReference>
<feature type="compositionally biased region" description="Basic and acidic residues" evidence="7">
    <location>
        <begin position="431"/>
        <end position="449"/>
    </location>
</feature>
<gene>
    <name evidence="10" type="ORF">SAMN04488548_136976</name>
</gene>
<dbReference type="RefSeq" id="WP_074854245.1">
    <property type="nucleotide sequence ID" value="NZ_FNLM01000036.1"/>
</dbReference>
<dbReference type="SMART" id="SM00490">
    <property type="entry name" value="HELICc"/>
    <property type="match status" value="1"/>
</dbReference>
<proteinExistence type="inferred from homology"/>
<dbReference type="Proteomes" id="UP000183180">
    <property type="component" value="Unassembled WGS sequence"/>
</dbReference>
<dbReference type="PROSITE" id="PS51192">
    <property type="entry name" value="HELICASE_ATP_BIND_1"/>
    <property type="match status" value="1"/>
</dbReference>
<dbReference type="PROSITE" id="PS51194">
    <property type="entry name" value="HELICASE_CTER"/>
    <property type="match status" value="1"/>
</dbReference>
<dbReference type="Gene3D" id="3.40.50.300">
    <property type="entry name" value="P-loop containing nucleotide triphosphate hydrolases"/>
    <property type="match status" value="2"/>
</dbReference>
<dbReference type="STRING" id="158898.SAMN04488548_136976"/>
<dbReference type="CDD" id="cd18787">
    <property type="entry name" value="SF2_C_DEAD"/>
    <property type="match status" value="1"/>
</dbReference>
<organism evidence="10 11">
    <name type="scientific">Gordonia westfalica</name>
    <dbReference type="NCBI Taxonomy" id="158898"/>
    <lineage>
        <taxon>Bacteria</taxon>
        <taxon>Bacillati</taxon>
        <taxon>Actinomycetota</taxon>
        <taxon>Actinomycetes</taxon>
        <taxon>Mycobacteriales</taxon>
        <taxon>Gordoniaceae</taxon>
        <taxon>Gordonia</taxon>
    </lineage>
</organism>
<dbReference type="SUPFAM" id="SSF52540">
    <property type="entry name" value="P-loop containing nucleoside triphosphate hydrolases"/>
    <property type="match status" value="1"/>
</dbReference>
<keyword evidence="4 6" id="KW-0067">ATP-binding</keyword>
<dbReference type="PROSITE" id="PS00039">
    <property type="entry name" value="DEAD_ATP_HELICASE"/>
    <property type="match status" value="1"/>
</dbReference>
<feature type="compositionally biased region" description="Basic and acidic residues" evidence="7">
    <location>
        <begin position="477"/>
        <end position="493"/>
    </location>
</feature>
<dbReference type="CDD" id="cd00268">
    <property type="entry name" value="DEADc"/>
    <property type="match status" value="1"/>
</dbReference>
<evidence type="ECO:0000313" key="11">
    <source>
        <dbReference type="Proteomes" id="UP000183180"/>
    </source>
</evidence>
<dbReference type="InterPro" id="IPR011545">
    <property type="entry name" value="DEAD/DEAH_box_helicase_dom"/>
</dbReference>
<dbReference type="EMBL" id="FNLM01000036">
    <property type="protein sequence ID" value="SDU85436.1"/>
    <property type="molecule type" value="Genomic_DNA"/>
</dbReference>
<evidence type="ECO:0000256" key="4">
    <source>
        <dbReference type="ARBA" id="ARBA00022840"/>
    </source>
</evidence>
<accession>A0A1H2LYR6</accession>
<dbReference type="InterPro" id="IPR001650">
    <property type="entry name" value="Helicase_C-like"/>
</dbReference>
<reference evidence="10 11" key="1">
    <citation type="submission" date="2016-10" db="EMBL/GenBank/DDBJ databases">
        <authorList>
            <person name="de Groot N.N."/>
        </authorList>
    </citation>
    <scope>NUCLEOTIDE SEQUENCE [LARGE SCALE GENOMIC DNA]</scope>
    <source>
        <strain evidence="10 11">DSM 44215</strain>
    </source>
</reference>
<dbReference type="GO" id="GO:0005829">
    <property type="term" value="C:cytosol"/>
    <property type="evidence" value="ECO:0007669"/>
    <property type="project" value="TreeGrafter"/>
</dbReference>
<evidence type="ECO:0000259" key="8">
    <source>
        <dbReference type="PROSITE" id="PS51192"/>
    </source>
</evidence>
<evidence type="ECO:0000259" key="9">
    <source>
        <dbReference type="PROSITE" id="PS51194"/>
    </source>
</evidence>
<dbReference type="Pfam" id="PF00271">
    <property type="entry name" value="Helicase_C"/>
    <property type="match status" value="1"/>
</dbReference>
<evidence type="ECO:0000313" key="10">
    <source>
        <dbReference type="EMBL" id="SDU85436.1"/>
    </source>
</evidence>
<dbReference type="OrthoDB" id="9805696at2"/>
<evidence type="ECO:0000256" key="1">
    <source>
        <dbReference type="ARBA" id="ARBA00022741"/>
    </source>
</evidence>
<evidence type="ECO:0000256" key="2">
    <source>
        <dbReference type="ARBA" id="ARBA00022801"/>
    </source>
</evidence>
<dbReference type="GO" id="GO:0003676">
    <property type="term" value="F:nucleic acid binding"/>
    <property type="evidence" value="ECO:0007669"/>
    <property type="project" value="InterPro"/>
</dbReference>
<sequence length="540" mass="58360">MTDTAVQTTIVDETHTAPTFAELGVDERIVSALADDGKTQTFAIQELTLPLALGGDDLIGQARTGMGKTYGFGIPLLHRLANAEATGVRPLDNTPRALIIVPTRELCVQVTSDLEIAAKKTDVTLADGTNRMLKITSIYGGRPYEAQIAELQSGVDVVVGTPGRLLDLAQQGHLVLGKVSILVLDEADEMLDLGFLPDIERIMSALPTPRQTMLFSATMPGPIVTLARTFLHRPTHIRAENANDSAVHDRTKQYAYRAHALDKAELVARILQAEGRGATMIFTRTKRTAQKVADDLAERGFKVGAVHGDLGQVAREKALGRFRNGSIDVLVATDVAARGIDIDDVTHVINYQCPEDDKTYVHRIGRTGRAGRTGIAVTLVDWDELHRWELIDKALGLGIPEPAETYSTSEHLHEEMSIPDSATGRIVAAKPARDPNETRETREDREPRKRSTRTRRRTRGGQGGDDAGTENTATETADTKATDTKATDTKATDDADADGTSKPRRRRRRRGGANRKPEGEGSGAGESTPVAAQTAPAAAE</sequence>
<dbReference type="GO" id="GO:0016787">
    <property type="term" value="F:hydrolase activity"/>
    <property type="evidence" value="ECO:0007669"/>
    <property type="project" value="UniProtKB-KW"/>
</dbReference>
<evidence type="ECO:0000256" key="3">
    <source>
        <dbReference type="ARBA" id="ARBA00022806"/>
    </source>
</evidence>
<dbReference type="PANTHER" id="PTHR47959">
    <property type="entry name" value="ATP-DEPENDENT RNA HELICASE RHLE-RELATED"/>
    <property type="match status" value="1"/>
</dbReference>
<dbReference type="Pfam" id="PF00270">
    <property type="entry name" value="DEAD"/>
    <property type="match status" value="1"/>
</dbReference>
<feature type="domain" description="Helicase ATP-binding" evidence="8">
    <location>
        <begin position="49"/>
        <end position="237"/>
    </location>
</feature>
<dbReference type="InterPro" id="IPR044742">
    <property type="entry name" value="DEAD/DEAH_RhlB"/>
</dbReference>
<comment type="similarity">
    <text evidence="5 6">Belongs to the DEAD box helicase family.</text>
</comment>
<protein>
    <submittedName>
        <fullName evidence="10">Superfamily II DNA and RNA helicase</fullName>
    </submittedName>
</protein>
<evidence type="ECO:0000256" key="5">
    <source>
        <dbReference type="ARBA" id="ARBA00038437"/>
    </source>
</evidence>
<feature type="region of interest" description="Disordered" evidence="7">
    <location>
        <begin position="406"/>
        <end position="540"/>
    </location>
</feature>
<dbReference type="InterPro" id="IPR000629">
    <property type="entry name" value="RNA-helicase_DEAD-box_CS"/>
</dbReference>
<dbReference type="GO" id="GO:0003724">
    <property type="term" value="F:RNA helicase activity"/>
    <property type="evidence" value="ECO:0007669"/>
    <property type="project" value="TreeGrafter"/>
</dbReference>
<evidence type="ECO:0000256" key="6">
    <source>
        <dbReference type="RuleBase" id="RU000492"/>
    </source>
</evidence>
<feature type="compositionally biased region" description="Low complexity" evidence="7">
    <location>
        <begin position="528"/>
        <end position="540"/>
    </location>
</feature>
<dbReference type="PANTHER" id="PTHR47959:SF13">
    <property type="entry name" value="ATP-DEPENDENT RNA HELICASE RHLE"/>
    <property type="match status" value="1"/>
</dbReference>
<evidence type="ECO:0000256" key="7">
    <source>
        <dbReference type="SAM" id="MobiDB-lite"/>
    </source>
</evidence>
<dbReference type="SMART" id="SM00487">
    <property type="entry name" value="DEXDc"/>
    <property type="match status" value="1"/>
</dbReference>
<feature type="domain" description="Helicase C-terminal" evidence="9">
    <location>
        <begin position="265"/>
        <end position="413"/>
    </location>
</feature>
<dbReference type="AlphaFoldDB" id="A0A1H2LYR6"/>
<dbReference type="InterPro" id="IPR027417">
    <property type="entry name" value="P-loop_NTPase"/>
</dbReference>
<keyword evidence="1 6" id="KW-0547">Nucleotide-binding</keyword>